<accession>A0A1B7NK33</accession>
<evidence type="ECO:0000313" key="4">
    <source>
        <dbReference type="Proteomes" id="UP000091918"/>
    </source>
</evidence>
<feature type="compositionally biased region" description="Low complexity" evidence="1">
    <location>
        <begin position="34"/>
        <end position="59"/>
    </location>
</feature>
<dbReference type="OrthoDB" id="5419542at2759"/>
<feature type="region of interest" description="Disordered" evidence="1">
    <location>
        <begin position="20"/>
        <end position="78"/>
    </location>
</feature>
<organism evidence="3 4">
    <name type="scientific">Emergomyces africanus</name>
    <dbReference type="NCBI Taxonomy" id="1955775"/>
    <lineage>
        <taxon>Eukaryota</taxon>
        <taxon>Fungi</taxon>
        <taxon>Dikarya</taxon>
        <taxon>Ascomycota</taxon>
        <taxon>Pezizomycotina</taxon>
        <taxon>Eurotiomycetes</taxon>
        <taxon>Eurotiomycetidae</taxon>
        <taxon>Onygenales</taxon>
        <taxon>Ajellomycetaceae</taxon>
        <taxon>Emergomyces</taxon>
    </lineage>
</organism>
<keyword evidence="2" id="KW-0812">Transmembrane</keyword>
<protein>
    <submittedName>
        <fullName evidence="3">Uncharacterized protein</fullName>
    </submittedName>
</protein>
<feature type="transmembrane region" description="Helical" evidence="2">
    <location>
        <begin position="313"/>
        <end position="331"/>
    </location>
</feature>
<evidence type="ECO:0000313" key="3">
    <source>
        <dbReference type="EMBL" id="OAX77036.1"/>
    </source>
</evidence>
<proteinExistence type="predicted"/>
<dbReference type="EMBL" id="LGUA01003588">
    <property type="protein sequence ID" value="OAX77036.1"/>
    <property type="molecule type" value="Genomic_DNA"/>
</dbReference>
<feature type="non-terminal residue" evidence="3">
    <location>
        <position position="1"/>
    </location>
</feature>
<evidence type="ECO:0000256" key="1">
    <source>
        <dbReference type="SAM" id="MobiDB-lite"/>
    </source>
</evidence>
<reference evidence="3 4" key="1">
    <citation type="submission" date="2015-07" db="EMBL/GenBank/DDBJ databases">
        <title>Emmonsia species relationships and genome sequence.</title>
        <authorList>
            <person name="Cuomo C.A."/>
            <person name="Schwartz I.S."/>
            <person name="Kenyon C."/>
            <person name="de Hoog G.S."/>
            <person name="Govender N.P."/>
            <person name="Botha A."/>
            <person name="Moreno L."/>
            <person name="de Vries M."/>
            <person name="Munoz J.F."/>
            <person name="Stielow J.B."/>
        </authorList>
    </citation>
    <scope>NUCLEOTIDE SEQUENCE [LARGE SCALE GENOMIC DNA]</scope>
    <source>
        <strain evidence="3 4">CBS 136260</strain>
    </source>
</reference>
<keyword evidence="2" id="KW-0472">Membrane</keyword>
<dbReference type="AlphaFoldDB" id="A0A1B7NK33"/>
<keyword evidence="2" id="KW-1133">Transmembrane helix</keyword>
<evidence type="ECO:0000256" key="2">
    <source>
        <dbReference type="SAM" id="Phobius"/>
    </source>
</evidence>
<dbReference type="STRING" id="1658172.A0A1B7NK33"/>
<dbReference type="Proteomes" id="UP000091918">
    <property type="component" value="Unassembled WGS sequence"/>
</dbReference>
<sequence length="396" mass="44725">SLRHRDQSHLHTHSYPHLQLHLHHRHQHHPNEDQQQQQQQQRQQRWQLDGGLLDTDLNLSKPGVVEKDKEKRRYRHRRHVSRDVHFPSAVRDHASMSLRPGNLGIKDKGRGTGGHASGVEELGVVPADSAAARSFEANGLDASESGSGTTTEERLPFGRRRENVTMAEVRRERIRRMKDEESNRTSLNTLSTLSATITRRLDTTYYSLLEKIANLHTAIYSFHTLSTTAATLHSDFAHETDNLARDTTTQIDEFHSSFDAQIQRIESFEARMRAGAEKAAALNRRMEIVRQKIEAWDRREGEWQRRVTTRLRIFWAVVGTAVVVLVVAWGVQQLGPIEPSVAVGDGLGMGLRIRELGVDGTNVSTANSTCGRAEQGTENGGDVWVDPTCSRLPFRQ</sequence>
<gene>
    <name evidence="3" type="ORF">ACJ72_08670</name>
</gene>
<name>A0A1B7NK33_9EURO</name>
<keyword evidence="4" id="KW-1185">Reference proteome</keyword>
<comment type="caution">
    <text evidence="3">The sequence shown here is derived from an EMBL/GenBank/DDBJ whole genome shotgun (WGS) entry which is preliminary data.</text>
</comment>